<evidence type="ECO:0000256" key="2">
    <source>
        <dbReference type="PROSITE-ProRule" id="PRU00335"/>
    </source>
</evidence>
<feature type="domain" description="HTH tetR-type" evidence="3">
    <location>
        <begin position="9"/>
        <end position="69"/>
    </location>
</feature>
<dbReference type="SUPFAM" id="SSF46689">
    <property type="entry name" value="Homeodomain-like"/>
    <property type="match status" value="1"/>
</dbReference>
<name>A0A2T0UWM3_9ACTN</name>
<dbReference type="EMBL" id="PVTJ01000001">
    <property type="protein sequence ID" value="PRY62323.1"/>
    <property type="molecule type" value="Genomic_DNA"/>
</dbReference>
<evidence type="ECO:0000256" key="1">
    <source>
        <dbReference type="ARBA" id="ARBA00023125"/>
    </source>
</evidence>
<dbReference type="Proteomes" id="UP000238176">
    <property type="component" value="Unassembled WGS sequence"/>
</dbReference>
<dbReference type="OrthoDB" id="5177743at2"/>
<gene>
    <name evidence="4" type="ORF">B0I28_101651</name>
</gene>
<protein>
    <submittedName>
        <fullName evidence="4">TetR family transcriptional regulator</fullName>
    </submittedName>
</protein>
<sequence length="184" mass="19831">MTLDRTSPSARRTELLEAAYAYVLANGLSDMSLRPLAAAVGSSPRVLLFLFGSKDGLIRELLARARAEELALLDRLGEPVGLAAAAERLWEWASDPGHRPLLRLWTEAYARSLVEPDGAWAGFAKATVDDWLAVLAACEPGADEADLTLTLAVLRGAILDLVATGDEERTGAAVRLHLDRLARM</sequence>
<dbReference type="AlphaFoldDB" id="A0A2T0UWM3"/>
<evidence type="ECO:0000259" key="3">
    <source>
        <dbReference type="PROSITE" id="PS50977"/>
    </source>
</evidence>
<dbReference type="Gene3D" id="1.10.357.10">
    <property type="entry name" value="Tetracycline Repressor, domain 2"/>
    <property type="match status" value="1"/>
</dbReference>
<organism evidence="4 5">
    <name type="scientific">Glycomyces artemisiae</name>
    <dbReference type="NCBI Taxonomy" id="1076443"/>
    <lineage>
        <taxon>Bacteria</taxon>
        <taxon>Bacillati</taxon>
        <taxon>Actinomycetota</taxon>
        <taxon>Actinomycetes</taxon>
        <taxon>Glycomycetales</taxon>
        <taxon>Glycomycetaceae</taxon>
        <taxon>Glycomyces</taxon>
    </lineage>
</organism>
<keyword evidence="1 2" id="KW-0238">DNA-binding</keyword>
<dbReference type="InterPro" id="IPR009057">
    <property type="entry name" value="Homeodomain-like_sf"/>
</dbReference>
<evidence type="ECO:0000313" key="5">
    <source>
        <dbReference type="Proteomes" id="UP000238176"/>
    </source>
</evidence>
<dbReference type="PROSITE" id="PS50977">
    <property type="entry name" value="HTH_TETR_2"/>
    <property type="match status" value="1"/>
</dbReference>
<reference evidence="4 5" key="1">
    <citation type="submission" date="2018-03" db="EMBL/GenBank/DDBJ databases">
        <title>Genomic Encyclopedia of Type Strains, Phase III (KMG-III): the genomes of soil and plant-associated and newly described type strains.</title>
        <authorList>
            <person name="Whitman W."/>
        </authorList>
    </citation>
    <scope>NUCLEOTIDE SEQUENCE [LARGE SCALE GENOMIC DNA]</scope>
    <source>
        <strain evidence="4 5">CGMCC 4.7067</strain>
    </source>
</reference>
<comment type="caution">
    <text evidence="4">The sequence shown here is derived from an EMBL/GenBank/DDBJ whole genome shotgun (WGS) entry which is preliminary data.</text>
</comment>
<keyword evidence="5" id="KW-1185">Reference proteome</keyword>
<dbReference type="GO" id="GO:0003677">
    <property type="term" value="F:DNA binding"/>
    <property type="evidence" value="ECO:0007669"/>
    <property type="project" value="UniProtKB-UniRule"/>
</dbReference>
<feature type="DNA-binding region" description="H-T-H motif" evidence="2">
    <location>
        <begin position="32"/>
        <end position="51"/>
    </location>
</feature>
<dbReference type="InterPro" id="IPR001647">
    <property type="entry name" value="HTH_TetR"/>
</dbReference>
<proteinExistence type="predicted"/>
<dbReference type="RefSeq" id="WP_106362349.1">
    <property type="nucleotide sequence ID" value="NZ_PVTJ01000001.1"/>
</dbReference>
<evidence type="ECO:0000313" key="4">
    <source>
        <dbReference type="EMBL" id="PRY62323.1"/>
    </source>
</evidence>
<accession>A0A2T0UWM3</accession>